<dbReference type="Gene3D" id="3.30.160.60">
    <property type="entry name" value="Classic Zinc Finger"/>
    <property type="match status" value="3"/>
</dbReference>
<dbReference type="SMART" id="SM00355">
    <property type="entry name" value="ZnF_C2H2"/>
    <property type="match status" value="3"/>
</dbReference>
<evidence type="ECO:0000256" key="4">
    <source>
        <dbReference type="ARBA" id="ARBA00022771"/>
    </source>
</evidence>
<evidence type="ECO:0000256" key="5">
    <source>
        <dbReference type="ARBA" id="ARBA00022833"/>
    </source>
</evidence>
<keyword evidence="10" id="KW-1185">Reference proteome</keyword>
<protein>
    <recommendedName>
        <fullName evidence="8">C2H2-type domain-containing protein</fullName>
    </recommendedName>
</protein>
<dbReference type="SUPFAM" id="SSF57667">
    <property type="entry name" value="beta-beta-alpha zinc fingers"/>
    <property type="match status" value="2"/>
</dbReference>
<dbReference type="EMBL" id="JAHRIO010085701">
    <property type="protein sequence ID" value="MEQ2186774.1"/>
    <property type="molecule type" value="Genomic_DNA"/>
</dbReference>
<keyword evidence="4 7" id="KW-0863">Zinc-finger</keyword>
<comment type="subcellular location">
    <subcellularLocation>
        <location evidence="1">Nucleus</location>
    </subcellularLocation>
</comment>
<dbReference type="PANTHER" id="PTHR16515:SF49">
    <property type="entry name" value="GASTRULA ZINC FINGER PROTEIN XLCGF49.1-LIKE-RELATED"/>
    <property type="match status" value="1"/>
</dbReference>
<organism evidence="9 10">
    <name type="scientific">Goodea atripinnis</name>
    <dbReference type="NCBI Taxonomy" id="208336"/>
    <lineage>
        <taxon>Eukaryota</taxon>
        <taxon>Metazoa</taxon>
        <taxon>Chordata</taxon>
        <taxon>Craniata</taxon>
        <taxon>Vertebrata</taxon>
        <taxon>Euteleostomi</taxon>
        <taxon>Actinopterygii</taxon>
        <taxon>Neopterygii</taxon>
        <taxon>Teleostei</taxon>
        <taxon>Neoteleostei</taxon>
        <taxon>Acanthomorphata</taxon>
        <taxon>Ovalentaria</taxon>
        <taxon>Atherinomorphae</taxon>
        <taxon>Cyprinodontiformes</taxon>
        <taxon>Goodeidae</taxon>
        <taxon>Goodea</taxon>
    </lineage>
</organism>
<dbReference type="Pfam" id="PF00096">
    <property type="entry name" value="zf-C2H2"/>
    <property type="match status" value="3"/>
</dbReference>
<reference evidence="9 10" key="1">
    <citation type="submission" date="2021-06" db="EMBL/GenBank/DDBJ databases">
        <authorList>
            <person name="Palmer J.M."/>
        </authorList>
    </citation>
    <scope>NUCLEOTIDE SEQUENCE [LARGE SCALE GENOMIC DNA]</scope>
    <source>
        <strain evidence="9 10">GA_2019</strain>
        <tissue evidence="9">Muscle</tissue>
    </source>
</reference>
<dbReference type="PANTHER" id="PTHR16515">
    <property type="entry name" value="PR DOMAIN ZINC FINGER PROTEIN"/>
    <property type="match status" value="1"/>
</dbReference>
<evidence type="ECO:0000313" key="9">
    <source>
        <dbReference type="EMBL" id="MEQ2186774.1"/>
    </source>
</evidence>
<gene>
    <name evidence="9" type="ORF">GOODEAATRI_032012</name>
</gene>
<sequence length="121" mass="13766">LRVHEAAKHRGEKPFVCEECGHRASSRNGLQMHIKAIHSVHMPDYNSSYIPVLVLLHRNERPFVCNICGHAFSQKNNLNMHLRVHSGERPYQCHLCGKTFRTQGNHGSAVIFSESHTGSER</sequence>
<evidence type="ECO:0000256" key="3">
    <source>
        <dbReference type="ARBA" id="ARBA00022737"/>
    </source>
</evidence>
<keyword evidence="5" id="KW-0862">Zinc</keyword>
<name>A0ABV0PTF8_9TELE</name>
<dbReference type="PROSITE" id="PS50157">
    <property type="entry name" value="ZINC_FINGER_C2H2_2"/>
    <property type="match status" value="2"/>
</dbReference>
<keyword evidence="3" id="KW-0677">Repeat</keyword>
<evidence type="ECO:0000256" key="6">
    <source>
        <dbReference type="ARBA" id="ARBA00023242"/>
    </source>
</evidence>
<dbReference type="InterPro" id="IPR013087">
    <property type="entry name" value="Znf_C2H2_type"/>
</dbReference>
<evidence type="ECO:0000256" key="1">
    <source>
        <dbReference type="ARBA" id="ARBA00004123"/>
    </source>
</evidence>
<evidence type="ECO:0000313" key="10">
    <source>
        <dbReference type="Proteomes" id="UP001476798"/>
    </source>
</evidence>
<comment type="caution">
    <text evidence="9">The sequence shown here is derived from an EMBL/GenBank/DDBJ whole genome shotgun (WGS) entry which is preliminary data.</text>
</comment>
<feature type="non-terminal residue" evidence="9">
    <location>
        <position position="1"/>
    </location>
</feature>
<dbReference type="Proteomes" id="UP001476798">
    <property type="component" value="Unassembled WGS sequence"/>
</dbReference>
<feature type="domain" description="C2H2-type" evidence="8">
    <location>
        <begin position="63"/>
        <end position="90"/>
    </location>
</feature>
<evidence type="ECO:0000259" key="8">
    <source>
        <dbReference type="PROSITE" id="PS50157"/>
    </source>
</evidence>
<dbReference type="InterPro" id="IPR036236">
    <property type="entry name" value="Znf_C2H2_sf"/>
</dbReference>
<evidence type="ECO:0000256" key="2">
    <source>
        <dbReference type="ARBA" id="ARBA00022723"/>
    </source>
</evidence>
<feature type="domain" description="C2H2-type" evidence="8">
    <location>
        <begin position="15"/>
        <end position="43"/>
    </location>
</feature>
<dbReference type="InterPro" id="IPR050331">
    <property type="entry name" value="Zinc_finger"/>
</dbReference>
<dbReference type="PROSITE" id="PS00028">
    <property type="entry name" value="ZINC_FINGER_C2H2_1"/>
    <property type="match status" value="1"/>
</dbReference>
<proteinExistence type="predicted"/>
<accession>A0ABV0PTF8</accession>
<evidence type="ECO:0000256" key="7">
    <source>
        <dbReference type="PROSITE-ProRule" id="PRU00042"/>
    </source>
</evidence>
<keyword evidence="6" id="KW-0539">Nucleus</keyword>
<keyword evidence="2" id="KW-0479">Metal-binding</keyword>